<sequence>MGSLKLTIFFAPLHVREAAQFVAQQARGRLASSVSKSVGVLDLSGKKPAKPPRRQSVSSKPTASPAPRTFAEIQVRSRGAWCVPTDAFSVLSRHYVVWPQ</sequence>
<dbReference type="AlphaFoldDB" id="A0ABD1W9H0"/>
<keyword evidence="3" id="KW-1185">Reference proteome</keyword>
<proteinExistence type="predicted"/>
<reference evidence="3" key="1">
    <citation type="submission" date="2024-07" db="EMBL/GenBank/DDBJ databases">
        <title>Two chromosome-level genome assemblies of Korean endemic species Abeliophyllum distichum and Forsythia ovata (Oleaceae).</title>
        <authorList>
            <person name="Jang H."/>
        </authorList>
    </citation>
    <scope>NUCLEOTIDE SEQUENCE [LARGE SCALE GENOMIC DNA]</scope>
</reference>
<accession>A0ABD1W9H0</accession>
<dbReference type="EMBL" id="JBFOLJ010000004">
    <property type="protein sequence ID" value="KAL2546289.1"/>
    <property type="molecule type" value="Genomic_DNA"/>
</dbReference>
<feature type="region of interest" description="Disordered" evidence="1">
    <location>
        <begin position="42"/>
        <end position="68"/>
    </location>
</feature>
<evidence type="ECO:0000313" key="3">
    <source>
        <dbReference type="Proteomes" id="UP001604277"/>
    </source>
</evidence>
<protein>
    <submittedName>
        <fullName evidence="2">Uncharacterized protein</fullName>
    </submittedName>
</protein>
<comment type="caution">
    <text evidence="2">The sequence shown here is derived from an EMBL/GenBank/DDBJ whole genome shotgun (WGS) entry which is preliminary data.</text>
</comment>
<name>A0ABD1W9H0_9LAMI</name>
<evidence type="ECO:0000313" key="2">
    <source>
        <dbReference type="EMBL" id="KAL2546289.1"/>
    </source>
</evidence>
<dbReference type="Proteomes" id="UP001604277">
    <property type="component" value="Unassembled WGS sequence"/>
</dbReference>
<gene>
    <name evidence="2" type="ORF">Fot_15522</name>
</gene>
<evidence type="ECO:0000256" key="1">
    <source>
        <dbReference type="SAM" id="MobiDB-lite"/>
    </source>
</evidence>
<organism evidence="2 3">
    <name type="scientific">Forsythia ovata</name>
    <dbReference type="NCBI Taxonomy" id="205694"/>
    <lineage>
        <taxon>Eukaryota</taxon>
        <taxon>Viridiplantae</taxon>
        <taxon>Streptophyta</taxon>
        <taxon>Embryophyta</taxon>
        <taxon>Tracheophyta</taxon>
        <taxon>Spermatophyta</taxon>
        <taxon>Magnoliopsida</taxon>
        <taxon>eudicotyledons</taxon>
        <taxon>Gunneridae</taxon>
        <taxon>Pentapetalae</taxon>
        <taxon>asterids</taxon>
        <taxon>lamiids</taxon>
        <taxon>Lamiales</taxon>
        <taxon>Oleaceae</taxon>
        <taxon>Forsythieae</taxon>
        <taxon>Forsythia</taxon>
    </lineage>
</organism>